<dbReference type="RefSeq" id="WP_394844762.1">
    <property type="nucleotide sequence ID" value="NZ_CP089982.1"/>
</dbReference>
<protein>
    <submittedName>
        <fullName evidence="3">SRPBCC family protein</fullName>
    </submittedName>
</protein>
<gene>
    <name evidence="3" type="ORF">LZC95_47915</name>
</gene>
<reference evidence="3 4" key="1">
    <citation type="submission" date="2021-12" db="EMBL/GenBank/DDBJ databases">
        <title>Discovery of the Pendulisporaceae a myxobacterial family with distinct sporulation behavior and unique specialized metabolism.</title>
        <authorList>
            <person name="Garcia R."/>
            <person name="Popoff A."/>
            <person name="Bader C.D."/>
            <person name="Loehr J."/>
            <person name="Walesch S."/>
            <person name="Walt C."/>
            <person name="Boldt J."/>
            <person name="Bunk B."/>
            <person name="Haeckl F.J.F.P.J."/>
            <person name="Gunesch A.P."/>
            <person name="Birkelbach J."/>
            <person name="Nuebel U."/>
            <person name="Pietschmann T."/>
            <person name="Bach T."/>
            <person name="Mueller R."/>
        </authorList>
    </citation>
    <scope>NUCLEOTIDE SEQUENCE [LARGE SCALE GENOMIC DNA]</scope>
    <source>
        <strain evidence="3 4">MSr12523</strain>
    </source>
</reference>
<name>A0ABZ2K7S8_9BACT</name>
<evidence type="ECO:0000256" key="1">
    <source>
        <dbReference type="ARBA" id="ARBA00006817"/>
    </source>
</evidence>
<accession>A0ABZ2K7S8</accession>
<dbReference type="Proteomes" id="UP001379533">
    <property type="component" value="Chromosome"/>
</dbReference>
<dbReference type="CDD" id="cd08901">
    <property type="entry name" value="SRPBCC_CalC_Aha1-like_8"/>
    <property type="match status" value="1"/>
</dbReference>
<dbReference type="InterPro" id="IPR013538">
    <property type="entry name" value="ASHA1/2-like_C"/>
</dbReference>
<sequence>MSSQEIAAKAEMLIRSPVAKVFEAFVDPAITSKIWFSHGSAKLEVGKTVQWDWRWYDFSVQAKVKVLEPNERLVVEWSAYGSPTDIEWVFTARPDNTTFVSVTNSGFRGTPAEIAKLVVDSTEGFAFLLAGAKALLEHGVQLNLVPDRFPDGLPKSKRS</sequence>
<proteinExistence type="inferred from homology"/>
<evidence type="ECO:0000313" key="4">
    <source>
        <dbReference type="Proteomes" id="UP001379533"/>
    </source>
</evidence>
<dbReference type="Pfam" id="PF08327">
    <property type="entry name" value="AHSA1"/>
    <property type="match status" value="1"/>
</dbReference>
<evidence type="ECO:0000313" key="3">
    <source>
        <dbReference type="EMBL" id="WXA94159.1"/>
    </source>
</evidence>
<dbReference type="SUPFAM" id="SSF55961">
    <property type="entry name" value="Bet v1-like"/>
    <property type="match status" value="1"/>
</dbReference>
<dbReference type="EMBL" id="CP089982">
    <property type="protein sequence ID" value="WXA94159.1"/>
    <property type="molecule type" value="Genomic_DNA"/>
</dbReference>
<dbReference type="InterPro" id="IPR023393">
    <property type="entry name" value="START-like_dom_sf"/>
</dbReference>
<comment type="similarity">
    <text evidence="1">Belongs to the AHA1 family.</text>
</comment>
<feature type="domain" description="Activator of Hsp90 ATPase homologue 1/2-like C-terminal" evidence="2">
    <location>
        <begin position="16"/>
        <end position="116"/>
    </location>
</feature>
<dbReference type="Gene3D" id="3.30.530.20">
    <property type="match status" value="1"/>
</dbReference>
<keyword evidence="4" id="KW-1185">Reference proteome</keyword>
<evidence type="ECO:0000259" key="2">
    <source>
        <dbReference type="Pfam" id="PF08327"/>
    </source>
</evidence>
<organism evidence="3 4">
    <name type="scientific">Pendulispora brunnea</name>
    <dbReference type="NCBI Taxonomy" id="2905690"/>
    <lineage>
        <taxon>Bacteria</taxon>
        <taxon>Pseudomonadati</taxon>
        <taxon>Myxococcota</taxon>
        <taxon>Myxococcia</taxon>
        <taxon>Myxococcales</taxon>
        <taxon>Sorangiineae</taxon>
        <taxon>Pendulisporaceae</taxon>
        <taxon>Pendulispora</taxon>
    </lineage>
</organism>